<comment type="similarity">
    <text evidence="2">Belongs to the glycosyltransferase 47 family.</text>
</comment>
<dbReference type="OMA" id="PIFEYDN"/>
<dbReference type="AlphaFoldDB" id="A0A1Y1HNJ8"/>
<evidence type="ECO:0000259" key="6">
    <source>
        <dbReference type="Pfam" id="PF03016"/>
    </source>
</evidence>
<dbReference type="Proteomes" id="UP000054558">
    <property type="component" value="Unassembled WGS sequence"/>
</dbReference>
<dbReference type="InterPro" id="IPR004263">
    <property type="entry name" value="Exostosin"/>
</dbReference>
<reference evidence="7 8" key="1">
    <citation type="journal article" date="2014" name="Nat. Commun.">
        <title>Klebsormidium flaccidum genome reveals primary factors for plant terrestrial adaptation.</title>
        <authorList>
            <person name="Hori K."/>
            <person name="Maruyama F."/>
            <person name="Fujisawa T."/>
            <person name="Togashi T."/>
            <person name="Yamamoto N."/>
            <person name="Seo M."/>
            <person name="Sato S."/>
            <person name="Yamada T."/>
            <person name="Mori H."/>
            <person name="Tajima N."/>
            <person name="Moriyama T."/>
            <person name="Ikeuchi M."/>
            <person name="Watanabe M."/>
            <person name="Wada H."/>
            <person name="Kobayashi K."/>
            <person name="Saito M."/>
            <person name="Masuda T."/>
            <person name="Sasaki-Sekimoto Y."/>
            <person name="Mashiguchi K."/>
            <person name="Awai K."/>
            <person name="Shimojima M."/>
            <person name="Masuda S."/>
            <person name="Iwai M."/>
            <person name="Nobusawa T."/>
            <person name="Narise T."/>
            <person name="Kondo S."/>
            <person name="Saito H."/>
            <person name="Sato R."/>
            <person name="Murakawa M."/>
            <person name="Ihara Y."/>
            <person name="Oshima-Yamada Y."/>
            <person name="Ohtaka K."/>
            <person name="Satoh M."/>
            <person name="Sonobe K."/>
            <person name="Ishii M."/>
            <person name="Ohtani R."/>
            <person name="Kanamori-Sato M."/>
            <person name="Honoki R."/>
            <person name="Miyazaki D."/>
            <person name="Mochizuki H."/>
            <person name="Umetsu J."/>
            <person name="Higashi K."/>
            <person name="Shibata D."/>
            <person name="Kamiya Y."/>
            <person name="Sato N."/>
            <person name="Nakamura Y."/>
            <person name="Tabata S."/>
            <person name="Ida S."/>
            <person name="Kurokawa K."/>
            <person name="Ohta H."/>
        </authorList>
    </citation>
    <scope>NUCLEOTIDE SEQUENCE [LARGE SCALE GENOMIC DNA]</scope>
    <source>
        <strain evidence="7 8">NIES-2285</strain>
    </source>
</reference>
<comment type="subcellular location">
    <subcellularLocation>
        <location evidence="1">Golgi apparatus membrane</location>
        <topology evidence="1">Single-pass type II membrane protein</topology>
    </subcellularLocation>
</comment>
<keyword evidence="3" id="KW-0735">Signal-anchor</keyword>
<dbReference type="Pfam" id="PF03016">
    <property type="entry name" value="Exostosin_GT47"/>
    <property type="match status" value="1"/>
</dbReference>
<gene>
    <name evidence="7" type="ORF">KFL_000090310</name>
</gene>
<dbReference type="GO" id="GO:0000139">
    <property type="term" value="C:Golgi membrane"/>
    <property type="evidence" value="ECO:0007669"/>
    <property type="project" value="UniProtKB-SubCell"/>
</dbReference>
<dbReference type="PANTHER" id="PTHR11062">
    <property type="entry name" value="EXOSTOSIN HEPARAN SULFATE GLYCOSYLTRANSFERASE -RELATED"/>
    <property type="match status" value="1"/>
</dbReference>
<dbReference type="OrthoDB" id="1924787at2759"/>
<dbReference type="GO" id="GO:0016757">
    <property type="term" value="F:glycosyltransferase activity"/>
    <property type="evidence" value="ECO:0007669"/>
    <property type="project" value="InterPro"/>
</dbReference>
<protein>
    <recommendedName>
        <fullName evidence="6">Exostosin GT47 domain-containing protein</fullName>
    </recommendedName>
</protein>
<evidence type="ECO:0000256" key="1">
    <source>
        <dbReference type="ARBA" id="ARBA00004323"/>
    </source>
</evidence>
<evidence type="ECO:0000256" key="4">
    <source>
        <dbReference type="ARBA" id="ARBA00023034"/>
    </source>
</evidence>
<evidence type="ECO:0000256" key="3">
    <source>
        <dbReference type="ARBA" id="ARBA00022968"/>
    </source>
</evidence>
<name>A0A1Y1HNJ8_KLENI</name>
<sequence length="529" mass="59228">MPGGSPQKLYRDLPEIQIRRHYIVFMLILVTPLLFLAFCFSSFLSKLHVDDTHSANLMLPGLDSASFPDCCKCPGELEFSGNVGAEKLVKSTVGDIRAAEGSMGKAGAQTARGMSSVGGMELARQSDERGKGPLRVFVYDLPSNFTREFYQHEDATKTPYASEWWFYQDIMRDDSQRSNSAAVRVTDADDADVFLVPFMASQAFNCDRKEHFLRHNFQDICGSLYRKDHALQAELKSWLEAQPPWQRSGGIDHVVLAIHPLALNRIDDFLAPAIHLLVDFVFKHSSKASLEKDVIVPHSHLVEWLPDDQVGMATSERFLETADILLYFAGVLDRKGMGKLRSSLREVLINEPDVVITGPRAGAGQGDLNDTAIGLTAATMRRSKFCLDPAGDTPSSSRLFDAIVNLCIPVIISDDLEIPFEGQLDLSQSCIFVSEADAVQPGLLVSKLRAVSDEEVLRRKRELAKIREHYTYIDSWRRKGSAQAMIWREIAARLPTIKLRMARRARGVERRHASTYDKLDPSRLMKADQ</sequence>
<dbReference type="STRING" id="105231.A0A1Y1HNJ8"/>
<keyword evidence="5" id="KW-0472">Membrane</keyword>
<feature type="transmembrane region" description="Helical" evidence="5">
    <location>
        <begin position="21"/>
        <end position="44"/>
    </location>
</feature>
<feature type="domain" description="Exostosin GT47" evidence="6">
    <location>
        <begin position="133"/>
        <end position="447"/>
    </location>
</feature>
<dbReference type="PANTHER" id="PTHR11062:SF249">
    <property type="entry name" value="OS08G0438600 PROTEIN"/>
    <property type="match status" value="1"/>
</dbReference>
<dbReference type="InterPro" id="IPR040911">
    <property type="entry name" value="Exostosin_GT47"/>
</dbReference>
<keyword evidence="5" id="KW-0812">Transmembrane</keyword>
<evidence type="ECO:0000313" key="8">
    <source>
        <dbReference type="Proteomes" id="UP000054558"/>
    </source>
</evidence>
<evidence type="ECO:0000256" key="5">
    <source>
        <dbReference type="SAM" id="Phobius"/>
    </source>
</evidence>
<keyword evidence="5" id="KW-1133">Transmembrane helix</keyword>
<evidence type="ECO:0000256" key="2">
    <source>
        <dbReference type="ARBA" id="ARBA00010271"/>
    </source>
</evidence>
<accession>A0A1Y1HNJ8</accession>
<proteinExistence type="inferred from homology"/>
<evidence type="ECO:0000313" key="7">
    <source>
        <dbReference type="EMBL" id="GAQ78186.1"/>
    </source>
</evidence>
<dbReference type="EMBL" id="DF236958">
    <property type="protein sequence ID" value="GAQ78186.1"/>
    <property type="molecule type" value="Genomic_DNA"/>
</dbReference>
<keyword evidence="8" id="KW-1185">Reference proteome</keyword>
<keyword evidence="4" id="KW-0333">Golgi apparatus</keyword>
<organism evidence="7 8">
    <name type="scientific">Klebsormidium nitens</name>
    <name type="common">Green alga</name>
    <name type="synonym">Ulothrix nitens</name>
    <dbReference type="NCBI Taxonomy" id="105231"/>
    <lineage>
        <taxon>Eukaryota</taxon>
        <taxon>Viridiplantae</taxon>
        <taxon>Streptophyta</taxon>
        <taxon>Klebsormidiophyceae</taxon>
        <taxon>Klebsormidiales</taxon>
        <taxon>Klebsormidiaceae</taxon>
        <taxon>Klebsormidium</taxon>
    </lineage>
</organism>